<evidence type="ECO:0000256" key="1">
    <source>
        <dbReference type="ARBA" id="ARBA00023015"/>
    </source>
</evidence>
<dbReference type="PROSITE" id="PS51257">
    <property type="entry name" value="PROKAR_LIPOPROTEIN"/>
    <property type="match status" value="1"/>
</dbReference>
<sequence length="384" mass="43825">MQKFYTNAFISGMCLLLLSLLLVYACVSRSYLSLPLVPVSESELLWRAVPRTDVEEGGSSQVNILDDQFSLSFDYTLTSKAQYPYAEVALVFVDESRQPRQVDLTAYDAISFNTKCSPANTMVLSVYTIEQGVPLTDKLVSYRAPSSYFSCGQDWSSVHLDLTRLETPQWWFDLHKLDLSRQEYRLDKVPRIAIGNSFQSPANQTVSVLINNITLSGRDWRYLYFLAGFLLLAWSGFAVWLIKQYTRSLVQSLARKRERDRPLLAYQQLSIAPLRDREKTAILQYMASEYANPELDLDTMVAAINITRAKINEILKSELGYTFISYLNKLRLTEAARLLADKPEANVGEIAYSVGYKNTSYFNKLFKEEYGCTPKTYKSVCKNP</sequence>
<evidence type="ECO:0000259" key="5">
    <source>
        <dbReference type="PROSITE" id="PS01124"/>
    </source>
</evidence>
<dbReference type="InterPro" id="IPR009057">
    <property type="entry name" value="Homeodomain-like_sf"/>
</dbReference>
<dbReference type="InterPro" id="IPR018062">
    <property type="entry name" value="HTH_AraC-typ_CS"/>
</dbReference>
<protein>
    <submittedName>
        <fullName evidence="6">Helix-turn-helix domain-containing protein</fullName>
    </submittedName>
</protein>
<dbReference type="Proteomes" id="UP001595555">
    <property type="component" value="Unassembled WGS sequence"/>
</dbReference>
<feature type="domain" description="HTH araC/xylS-type" evidence="5">
    <location>
        <begin position="280"/>
        <end position="380"/>
    </location>
</feature>
<keyword evidence="7" id="KW-1185">Reference proteome</keyword>
<dbReference type="Pfam" id="PF12833">
    <property type="entry name" value="HTH_18"/>
    <property type="match status" value="1"/>
</dbReference>
<dbReference type="PROSITE" id="PS00041">
    <property type="entry name" value="HTH_ARAC_FAMILY_1"/>
    <property type="match status" value="1"/>
</dbReference>
<gene>
    <name evidence="6" type="ORF">ACFODX_00500</name>
</gene>
<dbReference type="SUPFAM" id="SSF46689">
    <property type="entry name" value="Homeodomain-like"/>
    <property type="match status" value="1"/>
</dbReference>
<dbReference type="InterPro" id="IPR018060">
    <property type="entry name" value="HTH_AraC"/>
</dbReference>
<keyword evidence="2" id="KW-0238">DNA-binding</keyword>
<dbReference type="PRINTS" id="PR00032">
    <property type="entry name" value="HTHARAC"/>
</dbReference>
<accession>A0ABV7F8W8</accession>
<dbReference type="PANTHER" id="PTHR43280:SF27">
    <property type="entry name" value="TRANSCRIPTIONAL REGULATOR MTLR"/>
    <property type="match status" value="1"/>
</dbReference>
<keyword evidence="4" id="KW-0812">Transmembrane</keyword>
<evidence type="ECO:0000256" key="2">
    <source>
        <dbReference type="ARBA" id="ARBA00023125"/>
    </source>
</evidence>
<dbReference type="InterPro" id="IPR020449">
    <property type="entry name" value="Tscrpt_reg_AraC-type_HTH"/>
</dbReference>
<organism evidence="6 7">
    <name type="scientific">Cellvibrio fontiphilus</name>
    <dbReference type="NCBI Taxonomy" id="1815559"/>
    <lineage>
        <taxon>Bacteria</taxon>
        <taxon>Pseudomonadati</taxon>
        <taxon>Pseudomonadota</taxon>
        <taxon>Gammaproteobacteria</taxon>
        <taxon>Cellvibrionales</taxon>
        <taxon>Cellvibrionaceae</taxon>
        <taxon>Cellvibrio</taxon>
    </lineage>
</organism>
<comment type="caution">
    <text evidence="6">The sequence shown here is derived from an EMBL/GenBank/DDBJ whole genome shotgun (WGS) entry which is preliminary data.</text>
</comment>
<evidence type="ECO:0000256" key="3">
    <source>
        <dbReference type="ARBA" id="ARBA00023163"/>
    </source>
</evidence>
<proteinExistence type="predicted"/>
<name>A0ABV7F8W8_9GAMM</name>
<dbReference type="Gene3D" id="1.10.10.60">
    <property type="entry name" value="Homeodomain-like"/>
    <property type="match status" value="2"/>
</dbReference>
<dbReference type="RefSeq" id="WP_378114955.1">
    <property type="nucleotide sequence ID" value="NZ_JBHRTF010000001.1"/>
</dbReference>
<keyword evidence="4" id="KW-0472">Membrane</keyword>
<keyword evidence="4" id="KW-1133">Transmembrane helix</keyword>
<dbReference type="SMART" id="SM00342">
    <property type="entry name" value="HTH_ARAC"/>
    <property type="match status" value="1"/>
</dbReference>
<keyword evidence="3" id="KW-0804">Transcription</keyword>
<dbReference type="PROSITE" id="PS01124">
    <property type="entry name" value="HTH_ARAC_FAMILY_2"/>
    <property type="match status" value="1"/>
</dbReference>
<dbReference type="PANTHER" id="PTHR43280">
    <property type="entry name" value="ARAC-FAMILY TRANSCRIPTIONAL REGULATOR"/>
    <property type="match status" value="1"/>
</dbReference>
<keyword evidence="1" id="KW-0805">Transcription regulation</keyword>
<dbReference type="EMBL" id="JBHRTF010000001">
    <property type="protein sequence ID" value="MFC3114015.1"/>
    <property type="molecule type" value="Genomic_DNA"/>
</dbReference>
<evidence type="ECO:0000313" key="6">
    <source>
        <dbReference type="EMBL" id="MFC3114015.1"/>
    </source>
</evidence>
<reference evidence="7" key="1">
    <citation type="journal article" date="2019" name="Int. J. Syst. Evol. Microbiol.">
        <title>The Global Catalogue of Microorganisms (GCM) 10K type strain sequencing project: providing services to taxonomists for standard genome sequencing and annotation.</title>
        <authorList>
            <consortium name="The Broad Institute Genomics Platform"/>
            <consortium name="The Broad Institute Genome Sequencing Center for Infectious Disease"/>
            <person name="Wu L."/>
            <person name="Ma J."/>
        </authorList>
    </citation>
    <scope>NUCLEOTIDE SEQUENCE [LARGE SCALE GENOMIC DNA]</scope>
    <source>
        <strain evidence="7">KCTC 52237</strain>
    </source>
</reference>
<evidence type="ECO:0000256" key="4">
    <source>
        <dbReference type="SAM" id="Phobius"/>
    </source>
</evidence>
<feature type="transmembrane region" description="Helical" evidence="4">
    <location>
        <begin position="222"/>
        <end position="242"/>
    </location>
</feature>
<evidence type="ECO:0000313" key="7">
    <source>
        <dbReference type="Proteomes" id="UP001595555"/>
    </source>
</evidence>